<dbReference type="InterPro" id="IPR013560">
    <property type="entry name" value="DUF1722"/>
</dbReference>
<dbReference type="PIRSF" id="PIRSF037004">
    <property type="entry name" value="UCP037004"/>
    <property type="match status" value="1"/>
</dbReference>
<feature type="domain" description="DUF1722" evidence="1">
    <location>
        <begin position="206"/>
        <end position="322"/>
    </location>
</feature>
<reference evidence="2 3" key="1">
    <citation type="submission" date="2019-03" db="EMBL/GenBank/DDBJ databases">
        <title>Genomic Encyclopedia of Type Strains, Phase IV (KMG-IV): sequencing the most valuable type-strain genomes for metagenomic binning, comparative biology and taxonomic classification.</title>
        <authorList>
            <person name="Goeker M."/>
        </authorList>
    </citation>
    <scope>NUCLEOTIDE SEQUENCE [LARGE SCALE GENOMIC DNA]</scope>
    <source>
        <strain evidence="2 3">DSM 18577</strain>
    </source>
</reference>
<dbReference type="PANTHER" id="PTHR30087:SF0">
    <property type="entry name" value="INNER MEMBRANE PROTEIN"/>
    <property type="match status" value="1"/>
</dbReference>
<dbReference type="InterPro" id="IPR007553">
    <property type="entry name" value="2-thiour_desulf"/>
</dbReference>
<dbReference type="InterPro" id="IPR017087">
    <property type="entry name" value="UCP037004"/>
</dbReference>
<organism evidence="2 3">
    <name type="scientific">Celerinatantimonas diazotrophica</name>
    <dbReference type="NCBI Taxonomy" id="412034"/>
    <lineage>
        <taxon>Bacteria</taxon>
        <taxon>Pseudomonadati</taxon>
        <taxon>Pseudomonadota</taxon>
        <taxon>Gammaproteobacteria</taxon>
        <taxon>Celerinatantimonadaceae</taxon>
        <taxon>Celerinatantimonas</taxon>
    </lineage>
</organism>
<dbReference type="EMBL" id="SMGD01000013">
    <property type="protein sequence ID" value="TCK51818.1"/>
    <property type="molecule type" value="Genomic_DNA"/>
</dbReference>
<comment type="caution">
    <text evidence="2">The sequence shown here is derived from an EMBL/GenBank/DDBJ whole genome shotgun (WGS) entry which is preliminary data.</text>
</comment>
<dbReference type="Proteomes" id="UP000295565">
    <property type="component" value="Unassembled WGS sequence"/>
</dbReference>
<name>A0A4R1JL91_9GAMM</name>
<evidence type="ECO:0000259" key="1">
    <source>
        <dbReference type="Pfam" id="PF08349"/>
    </source>
</evidence>
<keyword evidence="3" id="KW-1185">Reference proteome</keyword>
<dbReference type="Pfam" id="PF04463">
    <property type="entry name" value="2-thiour_desulf"/>
    <property type="match status" value="1"/>
</dbReference>
<sequence>MSLSDTFYDEQDFLSSQTPINLGVSACLMGEKVRYDGGHKKCDFLLDKLLPWVNITPFCPEVKAGLGIPRPAIRLAQIDSELRVVGTKDSQLDVTETLNRASDELCQQASGLTGFLFCAKSPSCGMERVKVYDEKGNPLVATRSGIFADKIRHQYPLLPCEENGRLNDDLLRNSFLTRLFCFARWQAMLREGLNAARLLEFHSRHKYLLLAHSQSHYREAGKSLANLKSQPIEVIAQHYLCILMAGLACVATRKKHTNVLMHLQGYFKNHLEKSDKTALTEMILRYQQGLLPLSSPIEILKHHLRHYPDDYLQIQYYFAPFPAQLNSSSVI</sequence>
<protein>
    <submittedName>
        <fullName evidence="2">Uncharacterized protein YbgA (DUF1722 family)</fullName>
    </submittedName>
</protein>
<dbReference type="AlphaFoldDB" id="A0A4R1JL91"/>
<dbReference type="Pfam" id="PF08349">
    <property type="entry name" value="DUF1722"/>
    <property type="match status" value="1"/>
</dbReference>
<dbReference type="OrthoDB" id="495783at2"/>
<dbReference type="PANTHER" id="PTHR30087">
    <property type="entry name" value="INNER MEMBRANE PROTEIN"/>
    <property type="match status" value="1"/>
</dbReference>
<gene>
    <name evidence="2" type="ORF">EV690_1899</name>
</gene>
<proteinExistence type="predicted"/>
<accession>A0A4R1JL91</accession>
<evidence type="ECO:0000313" key="2">
    <source>
        <dbReference type="EMBL" id="TCK51818.1"/>
    </source>
</evidence>
<evidence type="ECO:0000313" key="3">
    <source>
        <dbReference type="Proteomes" id="UP000295565"/>
    </source>
</evidence>